<dbReference type="EMBL" id="MU971339">
    <property type="protein sequence ID" value="KAK9240545.1"/>
    <property type="molecule type" value="Genomic_DNA"/>
</dbReference>
<reference evidence="2" key="1">
    <citation type="journal article" date="2024" name="Front. Bioeng. Biotechnol.">
        <title>Genome-scale model development and genomic sequencing of the oleaginous clade Lipomyces.</title>
        <authorList>
            <person name="Czajka J.J."/>
            <person name="Han Y."/>
            <person name="Kim J."/>
            <person name="Mondo S.J."/>
            <person name="Hofstad B.A."/>
            <person name="Robles A."/>
            <person name="Haridas S."/>
            <person name="Riley R."/>
            <person name="LaButti K."/>
            <person name="Pangilinan J."/>
            <person name="Andreopoulos W."/>
            <person name="Lipzen A."/>
            <person name="Yan J."/>
            <person name="Wang M."/>
            <person name="Ng V."/>
            <person name="Grigoriev I.V."/>
            <person name="Spatafora J.W."/>
            <person name="Magnuson J.K."/>
            <person name="Baker S.E."/>
            <person name="Pomraning K.R."/>
        </authorList>
    </citation>
    <scope>NUCLEOTIDE SEQUENCE [LARGE SCALE GENOMIC DNA]</scope>
    <source>
        <strain evidence="2">CBS 7786</strain>
    </source>
</reference>
<sequence>MSATRSLPDILPNLKSHDPTSQSKAQAVLQFASLMQAGNDATRRELETYLDDLLKFKSKYALTFAIMTSLFHINVGIASEIFMGLSSQVHKFSSEDMLQDIAMTEWFLEMLSAACADKLCRTEVETKYVGLIDRALTDDSGSPSSKALAASILVKLAAIPKPPSSVQSSATDDSEGAGADVDALADMLRSFVVDQSGDSTTFANALEGLTYSSLNVSIKEMLIRDSDCLNALLGVLKEKSPTPAAPSVMYGVLTILSNISEYPALQTKEGAQIKKLRSYANAGKGAKDIEEKPEAITRRCKLLLDMNVISYLAACAPRATLNSQHCIGAILKALATEKKHRSLIVQQGGISVILSVLQPTSTSSSSSSSFNINAGSNTPNTAAISALAKLLISVNPSLAFSSRHSPAVAIRPLLSLIDANSEDGTVLDEFESLLALTNLASMDTKGVSDNIVSQGWPKIENLVLADNPMIQRAATELVCNLVATPAAAAKYLDKDDKSYKNRLNVLVALTDAVDVQTRSAAAGALAILSEWGPAGDVLAEGEKSLKGILRVLADEEDSGIVLRGAACLNNILCGATPETGAANKILKLGGLDAIKKALGRGTMDAQLIELLQDSMVRIKSAE</sequence>
<accession>A0ACC3TAF9</accession>
<comment type="caution">
    <text evidence="1">The sequence shown here is derived from an EMBL/GenBank/DDBJ whole genome shotgun (WGS) entry which is preliminary data.</text>
</comment>
<gene>
    <name evidence="1" type="ORF">V1525DRAFT_395301</name>
</gene>
<keyword evidence="2" id="KW-1185">Reference proteome</keyword>
<name>A0ACC3TAF9_LIPKO</name>
<evidence type="ECO:0000313" key="1">
    <source>
        <dbReference type="EMBL" id="KAK9240545.1"/>
    </source>
</evidence>
<dbReference type="Proteomes" id="UP001433508">
    <property type="component" value="Unassembled WGS sequence"/>
</dbReference>
<proteinExistence type="predicted"/>
<organism evidence="1 2">
    <name type="scientific">Lipomyces kononenkoae</name>
    <name type="common">Yeast</name>
    <dbReference type="NCBI Taxonomy" id="34357"/>
    <lineage>
        <taxon>Eukaryota</taxon>
        <taxon>Fungi</taxon>
        <taxon>Dikarya</taxon>
        <taxon>Ascomycota</taxon>
        <taxon>Saccharomycotina</taxon>
        <taxon>Lipomycetes</taxon>
        <taxon>Lipomycetales</taxon>
        <taxon>Lipomycetaceae</taxon>
        <taxon>Lipomyces</taxon>
    </lineage>
</organism>
<protein>
    <submittedName>
        <fullName evidence="1">Armadillo-type protein</fullName>
    </submittedName>
</protein>
<evidence type="ECO:0000313" key="2">
    <source>
        <dbReference type="Proteomes" id="UP001433508"/>
    </source>
</evidence>